<feature type="transmembrane region" description="Helical" evidence="6">
    <location>
        <begin position="31"/>
        <end position="54"/>
    </location>
</feature>
<feature type="transmembrane region" description="Helical" evidence="6">
    <location>
        <begin position="122"/>
        <end position="141"/>
    </location>
</feature>
<dbReference type="PANTHER" id="PTHR24064">
    <property type="entry name" value="SOLUTE CARRIER FAMILY 22 MEMBER"/>
    <property type="match status" value="1"/>
</dbReference>
<accession>A0A8R1Y7H9</accession>
<dbReference type="GO" id="GO:0022857">
    <property type="term" value="F:transmembrane transporter activity"/>
    <property type="evidence" value="ECO:0007669"/>
    <property type="project" value="InterPro"/>
</dbReference>
<comment type="subcellular location">
    <subcellularLocation>
        <location evidence="1">Membrane</location>
        <topology evidence="1">Multi-pass membrane protein</topology>
    </subcellularLocation>
</comment>
<sequence>MMASRDAIHPLRNRRREGGGMEEKITFLQDFGLYQICLLAATQISYMPIAASILSSSFMKRSEGSCALLLEARNSSVSGTNGTNGTNRYLANTVPSSGEFFSLLTLWDLDCTEDAVDIQTTISIMVMIGGLFGASIAGFVADRYGRKPVMTASLALCSLSNAALLLSSFLSWPLALPIFTVLGAACGGYMTTNLVLVVESLCLPSSRLLVVALNGWSLSMAGTALLAFMCPNWFQYHLSVAIISLICAVGLFFIADESLRWLKSSHKVTRFDRASSRLIRLNRGETFKDIPLLCQLEKDGAAAAAPVRPLAARESDESYQSSLSQAPSLSYFDLLKERSLRPRLLSLAYCFFSSSVVSFGFYFAIDSLSGNRCANMAAAGSGKFVLGLIPFVFSSCASRKQVALVSVAASATAAWVVLACLLAGLPLQSLAIMLLSILATAALDPNWKISHLYSTEMFPTNMRNMARGLCNSAGRFGSVIAPLLSHFRHAAPYVYIGIFAVLLTAQFAITAIFLPNQMVEAKTVLPSTLQDAVPAVPSDRPEEERRRKAKRSEYDEDDDARSREDSSQLSETAPLTP</sequence>
<dbReference type="InterPro" id="IPR036259">
    <property type="entry name" value="MFS_trans_sf"/>
</dbReference>
<keyword evidence="2 6" id="KW-0812">Transmembrane</keyword>
<dbReference type="EnsemblMetazoa" id="PPA06997.1">
    <property type="protein sequence ID" value="PPA06997.1"/>
    <property type="gene ID" value="WBGene00096551"/>
</dbReference>
<evidence type="ECO:0000256" key="1">
    <source>
        <dbReference type="ARBA" id="ARBA00004141"/>
    </source>
</evidence>
<protein>
    <submittedName>
        <fullName evidence="7">Membrane transporter</fullName>
    </submittedName>
</protein>
<reference evidence="8" key="1">
    <citation type="journal article" date="2008" name="Nat. Genet.">
        <title>The Pristionchus pacificus genome provides a unique perspective on nematode lifestyle and parasitism.</title>
        <authorList>
            <person name="Dieterich C."/>
            <person name="Clifton S.W."/>
            <person name="Schuster L.N."/>
            <person name="Chinwalla A."/>
            <person name="Delehaunty K."/>
            <person name="Dinkelacker I."/>
            <person name="Fulton L."/>
            <person name="Fulton R."/>
            <person name="Godfrey J."/>
            <person name="Minx P."/>
            <person name="Mitreva M."/>
            <person name="Roeseler W."/>
            <person name="Tian H."/>
            <person name="Witte H."/>
            <person name="Yang S.P."/>
            <person name="Wilson R.K."/>
            <person name="Sommer R.J."/>
        </authorList>
    </citation>
    <scope>NUCLEOTIDE SEQUENCE [LARGE SCALE GENOMIC DNA]</scope>
    <source>
        <strain evidence="8">PS312</strain>
    </source>
</reference>
<accession>A0A2A6B4E5</accession>
<feature type="transmembrane region" description="Helical" evidence="6">
    <location>
        <begin position="344"/>
        <end position="365"/>
    </location>
</feature>
<evidence type="ECO:0000256" key="5">
    <source>
        <dbReference type="SAM" id="MobiDB-lite"/>
    </source>
</evidence>
<organism evidence="7 8">
    <name type="scientific">Pristionchus pacificus</name>
    <name type="common">Parasitic nematode worm</name>
    <dbReference type="NCBI Taxonomy" id="54126"/>
    <lineage>
        <taxon>Eukaryota</taxon>
        <taxon>Metazoa</taxon>
        <taxon>Ecdysozoa</taxon>
        <taxon>Nematoda</taxon>
        <taxon>Chromadorea</taxon>
        <taxon>Rhabditida</taxon>
        <taxon>Rhabditina</taxon>
        <taxon>Diplogasteromorpha</taxon>
        <taxon>Diplogasteroidea</taxon>
        <taxon>Neodiplogasteridae</taxon>
        <taxon>Pristionchus</taxon>
    </lineage>
</organism>
<evidence type="ECO:0000256" key="4">
    <source>
        <dbReference type="ARBA" id="ARBA00023136"/>
    </source>
</evidence>
<feature type="transmembrane region" description="Helical" evidence="6">
    <location>
        <begin position="208"/>
        <end position="228"/>
    </location>
</feature>
<feature type="transmembrane region" description="Helical" evidence="6">
    <location>
        <begin position="493"/>
        <end position="514"/>
    </location>
</feature>
<evidence type="ECO:0000313" key="8">
    <source>
        <dbReference type="Proteomes" id="UP000005239"/>
    </source>
</evidence>
<evidence type="ECO:0000256" key="6">
    <source>
        <dbReference type="SAM" id="Phobius"/>
    </source>
</evidence>
<name>A0A2A6B4E5_PRIPA</name>
<dbReference type="SUPFAM" id="SSF103473">
    <property type="entry name" value="MFS general substrate transporter"/>
    <property type="match status" value="1"/>
</dbReference>
<proteinExistence type="predicted"/>
<evidence type="ECO:0000313" key="7">
    <source>
        <dbReference type="EnsemblMetazoa" id="PPA06997.1"/>
    </source>
</evidence>
<dbReference type="OrthoDB" id="3936150at2759"/>
<gene>
    <name evidence="7" type="primary">WBGene00096551</name>
</gene>
<dbReference type="InterPro" id="IPR011701">
    <property type="entry name" value="MFS"/>
</dbReference>
<keyword evidence="3 6" id="KW-1133">Transmembrane helix</keyword>
<feature type="compositionally biased region" description="Polar residues" evidence="5">
    <location>
        <begin position="568"/>
        <end position="577"/>
    </location>
</feature>
<dbReference type="GO" id="GO:0016020">
    <property type="term" value="C:membrane"/>
    <property type="evidence" value="ECO:0007669"/>
    <property type="project" value="UniProtKB-SubCell"/>
</dbReference>
<dbReference type="AlphaFoldDB" id="A0A2A6B4E5"/>
<dbReference type="Gene3D" id="1.20.1250.20">
    <property type="entry name" value="MFS general substrate transporter like domains"/>
    <property type="match status" value="1"/>
</dbReference>
<dbReference type="Proteomes" id="UP000005239">
    <property type="component" value="Unassembled WGS sequence"/>
</dbReference>
<feature type="transmembrane region" description="Helical" evidence="6">
    <location>
        <begin position="178"/>
        <end position="196"/>
    </location>
</feature>
<feature type="transmembrane region" description="Helical" evidence="6">
    <location>
        <begin position="234"/>
        <end position="255"/>
    </location>
</feature>
<evidence type="ECO:0000256" key="3">
    <source>
        <dbReference type="ARBA" id="ARBA00022989"/>
    </source>
</evidence>
<feature type="region of interest" description="Disordered" evidence="5">
    <location>
        <begin position="532"/>
        <end position="577"/>
    </location>
</feature>
<evidence type="ECO:0000256" key="2">
    <source>
        <dbReference type="ARBA" id="ARBA00022692"/>
    </source>
</evidence>
<feature type="transmembrane region" description="Helical" evidence="6">
    <location>
        <begin position="402"/>
        <end position="424"/>
    </location>
</feature>
<reference evidence="7" key="2">
    <citation type="submission" date="2022-06" db="UniProtKB">
        <authorList>
            <consortium name="EnsemblMetazoa"/>
        </authorList>
    </citation>
    <scope>IDENTIFICATION</scope>
    <source>
        <strain evidence="7">PS312</strain>
    </source>
</reference>
<feature type="transmembrane region" description="Helical" evidence="6">
    <location>
        <begin position="153"/>
        <end position="172"/>
    </location>
</feature>
<keyword evidence="8" id="KW-1185">Reference proteome</keyword>
<feature type="transmembrane region" description="Helical" evidence="6">
    <location>
        <begin position="377"/>
        <end position="395"/>
    </location>
</feature>
<dbReference type="Pfam" id="PF07690">
    <property type="entry name" value="MFS_1"/>
    <property type="match status" value="1"/>
</dbReference>
<keyword evidence="4 6" id="KW-0472">Membrane</keyword>